<dbReference type="Proteomes" id="UP000310334">
    <property type="component" value="Unassembled WGS sequence"/>
</dbReference>
<dbReference type="InterPro" id="IPR017932">
    <property type="entry name" value="GATase_2_dom"/>
</dbReference>
<dbReference type="Gene3D" id="3.60.20.10">
    <property type="entry name" value="Glutamine Phosphoribosylpyrophosphate, subunit 1, domain 1"/>
    <property type="match status" value="1"/>
</dbReference>
<dbReference type="PANTHER" id="PTHR11938:SF133">
    <property type="entry name" value="GLUTAMATE SYNTHASE (NADH)"/>
    <property type="match status" value="1"/>
</dbReference>
<dbReference type="SUPFAM" id="SSF51395">
    <property type="entry name" value="FMN-linked oxidoreductases"/>
    <property type="match status" value="1"/>
</dbReference>
<dbReference type="GO" id="GO:0019676">
    <property type="term" value="P:ammonia assimilation cycle"/>
    <property type="evidence" value="ECO:0007669"/>
    <property type="project" value="TreeGrafter"/>
</dbReference>
<evidence type="ECO:0000256" key="9">
    <source>
        <dbReference type="ARBA" id="ARBA00022827"/>
    </source>
</evidence>
<dbReference type="InterPro" id="IPR029055">
    <property type="entry name" value="Ntn_hydrolases_N"/>
</dbReference>
<evidence type="ECO:0000256" key="10">
    <source>
        <dbReference type="ARBA" id="ARBA00022962"/>
    </source>
</evidence>
<dbReference type="EC" id="1.4.1.13" evidence="17"/>
<dbReference type="Gene3D" id="2.160.20.60">
    <property type="entry name" value="Glutamate synthase, alpha subunit, C-terminal domain"/>
    <property type="match status" value="1"/>
</dbReference>
<dbReference type="InterPro" id="IPR036485">
    <property type="entry name" value="Glu_synth_asu_C_sf"/>
</dbReference>
<evidence type="ECO:0000256" key="11">
    <source>
        <dbReference type="ARBA" id="ARBA00023002"/>
    </source>
</evidence>
<keyword evidence="15" id="KW-0003">3Fe-4S</keyword>
<protein>
    <submittedName>
        <fullName evidence="17">Glutamate synthase large subunit</fullName>
        <ecNumber evidence="17">1.4.1.13</ecNumber>
    </submittedName>
</protein>
<evidence type="ECO:0000256" key="12">
    <source>
        <dbReference type="ARBA" id="ARBA00023004"/>
    </source>
</evidence>
<dbReference type="OrthoDB" id="9758182at2"/>
<comment type="cofactor">
    <cofactor evidence="2">
        <name>[3Fe-4S] cluster</name>
        <dbReference type="ChEBI" id="CHEBI:21137"/>
    </cofactor>
</comment>
<evidence type="ECO:0000256" key="8">
    <source>
        <dbReference type="ARBA" id="ARBA00022723"/>
    </source>
</evidence>
<evidence type="ECO:0000256" key="5">
    <source>
        <dbReference type="ARBA" id="ARBA00022605"/>
    </source>
</evidence>
<dbReference type="InterPro" id="IPR013785">
    <property type="entry name" value="Aldolase_TIM"/>
</dbReference>
<dbReference type="CDD" id="cd02808">
    <property type="entry name" value="GltS_FMN"/>
    <property type="match status" value="1"/>
</dbReference>
<keyword evidence="12" id="KW-0408">Iron</keyword>
<dbReference type="Gene3D" id="3.20.20.70">
    <property type="entry name" value="Aldolase class I"/>
    <property type="match status" value="2"/>
</dbReference>
<dbReference type="PROSITE" id="PS51278">
    <property type="entry name" value="GATASE_TYPE_2"/>
    <property type="match status" value="1"/>
</dbReference>
<dbReference type="GO" id="GO:0004355">
    <property type="term" value="F:glutamate synthase (NADPH) activity"/>
    <property type="evidence" value="ECO:0007669"/>
    <property type="project" value="UniProtKB-EC"/>
</dbReference>
<evidence type="ECO:0000256" key="13">
    <source>
        <dbReference type="ARBA" id="ARBA00023014"/>
    </source>
</evidence>
<evidence type="ECO:0000256" key="15">
    <source>
        <dbReference type="ARBA" id="ARBA00023291"/>
    </source>
</evidence>
<comment type="caution">
    <text evidence="17">The sequence shown here is derived from an EMBL/GenBank/DDBJ whole genome shotgun (WGS) entry which is preliminary data.</text>
</comment>
<evidence type="ECO:0000256" key="7">
    <source>
        <dbReference type="ARBA" id="ARBA00022643"/>
    </source>
</evidence>
<keyword evidence="7" id="KW-0288">FMN</keyword>
<comment type="pathway">
    <text evidence="16">Amino-acid biosynthesis.</text>
</comment>
<keyword evidence="6" id="KW-0285">Flavoprotein</keyword>
<dbReference type="SUPFAM" id="SSF56235">
    <property type="entry name" value="N-terminal nucleophile aminohydrolases (Ntn hydrolases)"/>
    <property type="match status" value="1"/>
</dbReference>
<keyword evidence="8" id="KW-0479">Metal-binding</keyword>
<dbReference type="InterPro" id="IPR002932">
    <property type="entry name" value="Glu_synthdom"/>
</dbReference>
<comment type="similarity">
    <text evidence="4">Belongs to the glutamate synthase family.</text>
</comment>
<dbReference type="CDD" id="cd00713">
    <property type="entry name" value="GltS"/>
    <property type="match status" value="1"/>
</dbReference>
<keyword evidence="5" id="KW-0028">Amino-acid biosynthesis</keyword>
<dbReference type="EMBL" id="SSNT01000019">
    <property type="protein sequence ID" value="THF76607.1"/>
    <property type="molecule type" value="Genomic_DNA"/>
</dbReference>
<dbReference type="FunFam" id="3.60.20.10:FF:000001">
    <property type="entry name" value="Glutamate synthase, large subunit"/>
    <property type="match status" value="1"/>
</dbReference>
<accession>A0A4S4BP29</accession>
<dbReference type="FunFam" id="3.20.20.70:FF:000053">
    <property type="entry name" value="Glutamate synthase large subunit"/>
    <property type="match status" value="1"/>
</dbReference>
<sequence>MKNPGYPGPQGLYHPEYEHEACGIGMVANINGKKTHDIVEYAITILCNLEHRGGQSADTSTGDGAGILTQIPHSFFEKQCEKENIELPEAGKYGIGMIFLPQDPEVRKKTQKQIENVIKEEGQVFLGWRTVPVNDSFVGDMAKKSKPFIRQMFIASSLNPHDQNDFDRKLYVIRKRLEKEVCPSDKEHQEGMYVCSLSSRTIVYKGMLIPEQLDSFYVDLNHRDFKSALALVHSRFSTNTFPSWERAHPNRFTIHNGEFNTIKGNVKWMQAREALCESKLFGDKDYQKLFPVIDTDGSDSSMFDNCFEFLHLSGRSLAHTAMMMIPEPWAHDEKMDEAKKAFYQFHSCLMEPWDGPAAVVFTNGKQIGACLDRNGLRPARYYVTKDGMIVLGSEVGALDIFVEDIEYKGRLLPGKMLLVDLEKGKIIPDEDIKMQIASEYPYKDWLAEHLVHIDDLPETDSHQQVINTDERLKQQLAFGYTNEDLNKILKPMVTDKHDPIGSMGYDSPLAVLSKRPQLLYNYFKQLFAQVTNPPIDAIREKIITSVLTTIGPQKNIIKPEPESCQQIQLQTPILTNSQLEKLHYSSFKTETLSILFPVETATPNFEKILNSLFLKADTAIDSGISLLVLSDRGVDAEYAALPALLAVSGLHHHLIRKGTRSKVSIIVESAEPREVHHFAALLGFGAEAINPYLAFESLRGLIEIGDIRETEVDKVINTYILTATDGIVKVLSKMGISTIQSYIGAQIFEAIGIDQGVIEKYFTETASRIEGIGLDIIAEEVMMRHKRAFDPTRGVERTLDSGDDFQWRHDGEDHQYNPRTIHLLQQACRTNNYKLFKEYSALLTDPSDNLQSIRGMLAFKKREPIPLDEVESVEEICKRFKTGAMSYGSISREAHESLAIAMNKIGARSNSGEGGEDPARFTPDPNGQLRRSAIKQVASGRFGVTSHYLVNADEIQIKVAQGAKPGEGGHLPGKKVYPWIAEVRGSTTGVGLISPPPHHDIYSIEDLAELIHNLKNANPSARISVKLVSEAGVGTIAAGVAKGRADVVLISGYDGGTGAAPRTSLKHAGLPWELGLAETHQTLLLNRLRDRIVVETDGKLMTGRDVVIAALLGAEEYGFSTAPLVVLGCVIMRVCHLDTCPVGVATQNPELRKKFTGEPEHVINFMRFIALEVRELMAELGFRTVNEMIGRTDVLETNQAINHWKAKGVDLSALLYQPEVPKNTSRYATVEQVHGLDKTMDKQELIPLCKEALEDQEPIKATLSIRNINRVAGTMLGSEITKRYGAKGLPEDTIHLTFTGSAGQSFAAFIPPGLTMRLVGDANDFIGKGLSGGKIIVRPSRRATFTWENNIIVGNVAFYGATAGEAYISGIAGERFCVRNSGANVVVEGVGDHGCEYMTGGTVIVLGETGKNFAAGMSGGVAYVLDITNDFRVKCNQAQVYLDPIQDASELQLVHQMIEKHVQYTHSPLGERVLNSWADMSKKFVRVIPKDYLEMKERIKRLLEEGLSEHQAALRAFEESQKAVKAIKEGG</sequence>
<evidence type="ECO:0000256" key="6">
    <source>
        <dbReference type="ARBA" id="ARBA00022630"/>
    </source>
</evidence>
<evidence type="ECO:0000256" key="4">
    <source>
        <dbReference type="ARBA" id="ARBA00009716"/>
    </source>
</evidence>
<evidence type="ECO:0000256" key="3">
    <source>
        <dbReference type="ARBA" id="ARBA00001974"/>
    </source>
</evidence>
<keyword evidence="14" id="KW-0314">Glutamate biosynthesis</keyword>
<gene>
    <name evidence="17" type="primary">gltB</name>
    <name evidence="17" type="ORF">E6W99_20895</name>
</gene>
<dbReference type="PANTHER" id="PTHR11938">
    <property type="entry name" value="FAD NADPH DEHYDROGENASE/OXIDOREDUCTASE"/>
    <property type="match status" value="1"/>
</dbReference>
<evidence type="ECO:0000313" key="18">
    <source>
        <dbReference type="Proteomes" id="UP000310334"/>
    </source>
</evidence>
<keyword evidence="13" id="KW-0411">Iron-sulfur</keyword>
<dbReference type="SUPFAM" id="SSF69336">
    <property type="entry name" value="Alpha subunit of glutamate synthase, C-terminal domain"/>
    <property type="match status" value="1"/>
</dbReference>
<dbReference type="CDD" id="cd00982">
    <property type="entry name" value="gltB_C"/>
    <property type="match status" value="1"/>
</dbReference>
<dbReference type="NCBIfam" id="NF008730">
    <property type="entry name" value="PRK11750.1"/>
    <property type="match status" value="1"/>
</dbReference>
<keyword evidence="10" id="KW-0315">Glutamine amidotransferase</keyword>
<evidence type="ECO:0000256" key="1">
    <source>
        <dbReference type="ARBA" id="ARBA00001917"/>
    </source>
</evidence>
<dbReference type="GO" id="GO:0051538">
    <property type="term" value="F:3 iron, 4 sulfur cluster binding"/>
    <property type="evidence" value="ECO:0007669"/>
    <property type="project" value="UniProtKB-KW"/>
</dbReference>
<keyword evidence="18" id="KW-1185">Reference proteome</keyword>
<dbReference type="InterPro" id="IPR050711">
    <property type="entry name" value="ET-N_metabolism_enzyme"/>
</dbReference>
<dbReference type="Pfam" id="PF01645">
    <property type="entry name" value="Glu_synthase"/>
    <property type="match status" value="1"/>
</dbReference>
<evidence type="ECO:0000256" key="2">
    <source>
        <dbReference type="ARBA" id="ARBA00001927"/>
    </source>
</evidence>
<keyword evidence="11 17" id="KW-0560">Oxidoreductase</keyword>
<dbReference type="GO" id="GO:0006537">
    <property type="term" value="P:glutamate biosynthetic process"/>
    <property type="evidence" value="ECO:0007669"/>
    <property type="project" value="UniProtKB-KW"/>
</dbReference>
<dbReference type="GO" id="GO:0046872">
    <property type="term" value="F:metal ion binding"/>
    <property type="evidence" value="ECO:0007669"/>
    <property type="project" value="UniProtKB-KW"/>
</dbReference>
<dbReference type="InterPro" id="IPR002489">
    <property type="entry name" value="Glu_synth_asu_C"/>
</dbReference>
<name>A0A4S4BP29_9BACI</name>
<comment type="cofactor">
    <cofactor evidence="1">
        <name>FMN</name>
        <dbReference type="ChEBI" id="CHEBI:58210"/>
    </cofactor>
</comment>
<dbReference type="Pfam" id="PF04898">
    <property type="entry name" value="Glu_syn_central"/>
    <property type="match status" value="1"/>
</dbReference>
<organism evidence="17 18">
    <name type="scientific">Metabacillus sediminilitoris</name>
    <dbReference type="NCBI Taxonomy" id="2567941"/>
    <lineage>
        <taxon>Bacteria</taxon>
        <taxon>Bacillati</taxon>
        <taxon>Bacillota</taxon>
        <taxon>Bacilli</taxon>
        <taxon>Bacillales</taxon>
        <taxon>Bacillaceae</taxon>
        <taxon>Metabacillus</taxon>
    </lineage>
</organism>
<proteinExistence type="inferred from homology"/>
<reference evidence="17 18" key="1">
    <citation type="submission" date="2019-04" db="EMBL/GenBank/DDBJ databases">
        <title>Bacillus sediminilitoris sp. nov., isolated from a tidal flat sediment on the East China Sea.</title>
        <authorList>
            <person name="Wei Y."/>
            <person name="Mao H."/>
            <person name="Fang J."/>
        </authorList>
    </citation>
    <scope>NUCLEOTIDE SEQUENCE [LARGE SCALE GENOMIC DNA]</scope>
    <source>
        <strain evidence="17 18">DSL-17</strain>
    </source>
</reference>
<dbReference type="FunFam" id="2.160.20.60:FF:000001">
    <property type="entry name" value="Glutamate synthase, large subunit"/>
    <property type="match status" value="1"/>
</dbReference>
<dbReference type="InterPro" id="IPR006982">
    <property type="entry name" value="Glu_synth_centr_N"/>
</dbReference>
<keyword evidence="9" id="KW-0274">FAD</keyword>
<comment type="cofactor">
    <cofactor evidence="3">
        <name>FAD</name>
        <dbReference type="ChEBI" id="CHEBI:57692"/>
    </cofactor>
</comment>
<evidence type="ECO:0000256" key="16">
    <source>
        <dbReference type="ARBA" id="ARBA00029440"/>
    </source>
</evidence>
<dbReference type="FunFam" id="3.20.20.70:FF:000031">
    <property type="entry name" value="Glutamate synthase 1 [NADH]"/>
    <property type="match status" value="1"/>
</dbReference>
<evidence type="ECO:0000313" key="17">
    <source>
        <dbReference type="EMBL" id="THF76607.1"/>
    </source>
</evidence>
<evidence type="ECO:0000256" key="14">
    <source>
        <dbReference type="ARBA" id="ARBA00023164"/>
    </source>
</evidence>
<dbReference type="Pfam" id="PF01493">
    <property type="entry name" value="GXGXG"/>
    <property type="match status" value="1"/>
</dbReference>
<dbReference type="RefSeq" id="WP_136357457.1">
    <property type="nucleotide sequence ID" value="NZ_CP046266.1"/>
</dbReference>
<dbReference type="Pfam" id="PF00310">
    <property type="entry name" value="GATase_2"/>
    <property type="match status" value="1"/>
</dbReference>